<dbReference type="OMA" id="CINIDHQ"/>
<dbReference type="InParanoid" id="A0A151ZIM7"/>
<dbReference type="AlphaFoldDB" id="A0A151ZIM7"/>
<feature type="compositionally biased region" description="Pro residues" evidence="1">
    <location>
        <begin position="191"/>
        <end position="204"/>
    </location>
</feature>
<feature type="compositionally biased region" description="Polar residues" evidence="1">
    <location>
        <begin position="227"/>
        <end position="238"/>
    </location>
</feature>
<feature type="compositionally biased region" description="Polar residues" evidence="1">
    <location>
        <begin position="167"/>
        <end position="176"/>
    </location>
</feature>
<evidence type="ECO:0000313" key="3">
    <source>
        <dbReference type="Proteomes" id="UP000076078"/>
    </source>
</evidence>
<protein>
    <submittedName>
        <fullName evidence="2">Uncharacterized protein</fullName>
    </submittedName>
</protein>
<feature type="compositionally biased region" description="Low complexity" evidence="1">
    <location>
        <begin position="217"/>
        <end position="226"/>
    </location>
</feature>
<evidence type="ECO:0000256" key="1">
    <source>
        <dbReference type="SAM" id="MobiDB-lite"/>
    </source>
</evidence>
<name>A0A151ZIM7_TIELA</name>
<evidence type="ECO:0000313" key="2">
    <source>
        <dbReference type="EMBL" id="KYQ93749.1"/>
    </source>
</evidence>
<accession>A0A151ZIM7</accession>
<keyword evidence="3" id="KW-1185">Reference proteome</keyword>
<dbReference type="Proteomes" id="UP000076078">
    <property type="component" value="Unassembled WGS sequence"/>
</dbReference>
<organism evidence="2 3">
    <name type="scientific">Tieghemostelium lacteum</name>
    <name type="common">Slime mold</name>
    <name type="synonym">Dictyostelium lacteum</name>
    <dbReference type="NCBI Taxonomy" id="361077"/>
    <lineage>
        <taxon>Eukaryota</taxon>
        <taxon>Amoebozoa</taxon>
        <taxon>Evosea</taxon>
        <taxon>Eumycetozoa</taxon>
        <taxon>Dictyostelia</taxon>
        <taxon>Dictyosteliales</taxon>
        <taxon>Raperosteliaceae</taxon>
        <taxon>Tieghemostelium</taxon>
    </lineage>
</organism>
<feature type="region of interest" description="Disordered" evidence="1">
    <location>
        <begin position="290"/>
        <end position="331"/>
    </location>
</feature>
<dbReference type="Pfam" id="PF05308">
    <property type="entry name" value="Mito_fiss_reg"/>
    <property type="match status" value="1"/>
</dbReference>
<feature type="region of interest" description="Disordered" evidence="1">
    <location>
        <begin position="167"/>
        <end position="238"/>
    </location>
</feature>
<feature type="region of interest" description="Disordered" evidence="1">
    <location>
        <begin position="250"/>
        <end position="274"/>
    </location>
</feature>
<dbReference type="EMBL" id="LODT01000025">
    <property type="protein sequence ID" value="KYQ93749.1"/>
    <property type="molecule type" value="Genomic_DNA"/>
</dbReference>
<dbReference type="InterPro" id="IPR007972">
    <property type="entry name" value="Mtfr1"/>
</dbReference>
<sequence>MNSKRIELNPIQILLELFELTGESMVGFYDFVIEFPELINREAKKKDGMLQQLINLVRKNVLSQKQLQSSQNNFVVTSKCISDLNSNETCINIDHQQNSISNNNNNNTTFIISDCNTSSPLLPSSITTPSITTIPHINTVQPQQQTTNNSLEDELTRLREQIAKIMQSSATAPQNCNIPTNNNNTPITSNLPPPPPPPPLPPKFVPKEIKLNIKRGSNSSNNSSNSTPETSTPKKSMSIQDILKNGAKGITLKKSDVNRSPGGTPIRDITNKQTSHQDFIATALKNKFRNTYASPEKPKVKTNLKKKQQSIEDSLFSDSDDEYRDENALTN</sequence>
<gene>
    <name evidence="2" type="ORF">DLAC_05139</name>
</gene>
<dbReference type="OrthoDB" id="2133332at2759"/>
<dbReference type="PANTHER" id="PTHR14215:SF0">
    <property type="entry name" value="WH2 DOMAIN-CONTAINING PROTEIN"/>
    <property type="match status" value="1"/>
</dbReference>
<proteinExistence type="predicted"/>
<reference evidence="2 3" key="1">
    <citation type="submission" date="2015-12" db="EMBL/GenBank/DDBJ databases">
        <title>Dictyostelia acquired genes for synthesis and detection of signals that induce cell-type specialization by lateral gene transfer from prokaryotes.</title>
        <authorList>
            <person name="Gloeckner G."/>
            <person name="Schaap P."/>
        </authorList>
    </citation>
    <scope>NUCLEOTIDE SEQUENCE [LARGE SCALE GENOMIC DNA]</scope>
    <source>
        <strain evidence="2 3">TK</strain>
    </source>
</reference>
<dbReference type="PANTHER" id="PTHR14215">
    <property type="entry name" value="PROTEIN OF UNKNOWN FUNCTION DUF729"/>
    <property type="match status" value="1"/>
</dbReference>
<feature type="compositionally biased region" description="Low complexity" evidence="1">
    <location>
        <begin position="177"/>
        <end position="190"/>
    </location>
</feature>
<comment type="caution">
    <text evidence="2">The sequence shown here is derived from an EMBL/GenBank/DDBJ whole genome shotgun (WGS) entry which is preliminary data.</text>
</comment>